<evidence type="ECO:0000313" key="2">
    <source>
        <dbReference type="Proteomes" id="UP000195442"/>
    </source>
</evidence>
<protein>
    <recommendedName>
        <fullName evidence="3">Transposase</fullName>
    </recommendedName>
</protein>
<dbReference type="EMBL" id="FUKJ01000184">
    <property type="protein sequence ID" value="SJM92311.1"/>
    <property type="molecule type" value="Genomic_DNA"/>
</dbReference>
<gene>
    <name evidence="1" type="ORF">CRENPOLYSF2_2640004</name>
</gene>
<organism evidence="1 2">
    <name type="scientific">Crenothrix polyspora</name>
    <dbReference type="NCBI Taxonomy" id="360316"/>
    <lineage>
        <taxon>Bacteria</taxon>
        <taxon>Pseudomonadati</taxon>
        <taxon>Pseudomonadota</taxon>
        <taxon>Gammaproteobacteria</taxon>
        <taxon>Methylococcales</taxon>
        <taxon>Crenotrichaceae</taxon>
        <taxon>Crenothrix</taxon>
    </lineage>
</organism>
<dbReference type="Proteomes" id="UP000195442">
    <property type="component" value="Unassembled WGS sequence"/>
</dbReference>
<dbReference type="AlphaFoldDB" id="A0A1R4H8F4"/>
<sequence>MLYLRYRGISFICNNYIKIQWDVEMVLHFFSKVKKYAENTIRFSICYICPIIHTKTMKNS</sequence>
<evidence type="ECO:0000313" key="1">
    <source>
        <dbReference type="EMBL" id="SJM92311.1"/>
    </source>
</evidence>
<accession>A0A1R4H8F4</accession>
<proteinExistence type="predicted"/>
<reference evidence="2" key="1">
    <citation type="submission" date="2017-02" db="EMBL/GenBank/DDBJ databases">
        <authorList>
            <person name="Daims H."/>
        </authorList>
    </citation>
    <scope>NUCLEOTIDE SEQUENCE [LARGE SCALE GENOMIC DNA]</scope>
</reference>
<evidence type="ECO:0008006" key="3">
    <source>
        <dbReference type="Google" id="ProtNLM"/>
    </source>
</evidence>
<keyword evidence="2" id="KW-1185">Reference proteome</keyword>
<name>A0A1R4H8F4_9GAMM</name>